<dbReference type="InParanoid" id="B7P2W8"/>
<dbReference type="GO" id="GO:0005525">
    <property type="term" value="F:GTP binding"/>
    <property type="evidence" value="ECO:0000318"/>
    <property type="project" value="GO_Central"/>
</dbReference>
<reference evidence="4" key="2">
    <citation type="submission" date="2020-05" db="UniProtKB">
        <authorList>
            <consortium name="EnsemblMetazoa"/>
        </authorList>
    </citation>
    <scope>IDENTIFICATION</scope>
    <source>
        <strain evidence="4">wikel</strain>
    </source>
</reference>
<dbReference type="PANTHER" id="PTHR11702">
    <property type="entry name" value="DEVELOPMENTALLY REGULATED GTP-BINDING PROTEIN-RELATED"/>
    <property type="match status" value="1"/>
</dbReference>
<name>B7P2W8_IXOSC</name>
<dbReference type="Pfam" id="PF01018">
    <property type="entry name" value="GTP1_OBG"/>
    <property type="match status" value="1"/>
</dbReference>
<dbReference type="GO" id="GO:0005739">
    <property type="term" value="C:mitochondrion"/>
    <property type="evidence" value="ECO:0000318"/>
    <property type="project" value="GO_Central"/>
</dbReference>
<dbReference type="Gene3D" id="2.70.210.12">
    <property type="entry name" value="GTP1/OBG domain"/>
    <property type="match status" value="1"/>
</dbReference>
<evidence type="ECO:0000313" key="5">
    <source>
        <dbReference type="Proteomes" id="UP000001555"/>
    </source>
</evidence>
<dbReference type="PANTHER" id="PTHR11702:SF31">
    <property type="entry name" value="MITOCHONDRIAL RIBOSOME-ASSOCIATED GTPASE 2"/>
    <property type="match status" value="1"/>
</dbReference>
<dbReference type="InterPro" id="IPR036726">
    <property type="entry name" value="GTP1_OBG_dom_sf"/>
</dbReference>
<gene>
    <name evidence="3" type="ORF">IscW_ISCW000985</name>
</gene>
<dbReference type="VEuPathDB" id="VectorBase:ISCP_024886"/>
<dbReference type="HOGENOM" id="CLU_765672_0_0_1"/>
<feature type="domain" description="Obg" evidence="2">
    <location>
        <begin position="41"/>
        <end position="92"/>
    </location>
</feature>
<dbReference type="VEuPathDB" id="VectorBase:ISCW000985"/>
<sequence length="362" mass="37016">MIATRLLVGLPSAVESIAVRLCSTALPLRDTKPKSQHDRPSHFVDWKRVKVIGGAGGDGCISFAHLFCNPNGGPDGGDGGNGGHVIFQGSPGHPGARRGEPGACRAGRFRSPVPGGTWRCRRQGKPPLPEQRQPSPTRLPTGGPGGAARLQPRDEAHGTCGTGGLSKCGQVNAAASHLQGAAQGGLLPLHHPAAARRHAQLRRLPPAGSGRPAGPGGGGAREPRPGPRVPAPRRALHLPPVCGGPGLPGPGRPARGAALRAGAVPAGLQPGSPPCCAGQQDGHPPSPGTSGAIEEVDRRTLPAATHLGQVRGQPLGRTQARALVLRRIPGAELATTRHRVNEVGSSSVGWTLLVPEHRPGHE</sequence>
<proteinExistence type="evidence at protein level"/>
<reference evidence="3 5" key="1">
    <citation type="submission" date="2008-03" db="EMBL/GenBank/DDBJ databases">
        <title>Annotation of Ixodes scapularis.</title>
        <authorList>
            <consortium name="Ixodes scapularis Genome Project Consortium"/>
            <person name="Caler E."/>
            <person name="Hannick L.I."/>
            <person name="Bidwell S."/>
            <person name="Joardar V."/>
            <person name="Thiagarajan M."/>
            <person name="Amedeo P."/>
            <person name="Galinsky K.J."/>
            <person name="Schobel S."/>
            <person name="Inman J."/>
            <person name="Hostetler J."/>
            <person name="Miller J."/>
            <person name="Hammond M."/>
            <person name="Megy K."/>
            <person name="Lawson D."/>
            <person name="Kodira C."/>
            <person name="Sutton G."/>
            <person name="Meyer J."/>
            <person name="Hill C.A."/>
            <person name="Birren B."/>
            <person name="Nene V."/>
            <person name="Collins F."/>
            <person name="Alarcon-Chaidez F."/>
            <person name="Wikel S."/>
            <person name="Strausberg R."/>
        </authorList>
    </citation>
    <scope>NUCLEOTIDE SEQUENCE [LARGE SCALE GENOMIC DNA]</scope>
    <source>
        <strain evidence="5">Wikel</strain>
        <strain evidence="3">Wikel colony</strain>
    </source>
</reference>
<evidence type="ECO:0000313" key="4">
    <source>
        <dbReference type="EnsemblMetazoa" id="ISCW000985-PA"/>
    </source>
</evidence>
<dbReference type="GO" id="GO:0042254">
    <property type="term" value="P:ribosome biogenesis"/>
    <property type="evidence" value="ECO:0007669"/>
    <property type="project" value="UniProtKB-UniRule"/>
</dbReference>
<dbReference type="GO" id="GO:0003924">
    <property type="term" value="F:GTPase activity"/>
    <property type="evidence" value="ECO:0000318"/>
    <property type="project" value="GO_Central"/>
</dbReference>
<dbReference type="EMBL" id="ABJB010600073">
    <property type="status" value="NOT_ANNOTATED_CDS"/>
    <property type="molecule type" value="Genomic_DNA"/>
</dbReference>
<dbReference type="PROSITE" id="PS51883">
    <property type="entry name" value="OBG"/>
    <property type="match status" value="1"/>
</dbReference>
<feature type="region of interest" description="Disordered" evidence="1">
    <location>
        <begin position="204"/>
        <end position="257"/>
    </location>
</feature>
<dbReference type="VEuPathDB" id="VectorBase:ISCI000985"/>
<dbReference type="SUPFAM" id="SSF82051">
    <property type="entry name" value="Obg GTP-binding protein N-terminal domain"/>
    <property type="match status" value="1"/>
</dbReference>
<protein>
    <recommendedName>
        <fullName evidence="2">Obg domain-containing protein</fullName>
    </recommendedName>
</protein>
<feature type="region of interest" description="Disordered" evidence="1">
    <location>
        <begin position="79"/>
        <end position="158"/>
    </location>
</feature>
<dbReference type="InterPro" id="IPR045086">
    <property type="entry name" value="OBG_GTPase"/>
</dbReference>
<accession>B7P2W8</accession>
<dbReference type="EnsemblMetazoa" id="ISCW000985-RA">
    <property type="protein sequence ID" value="ISCW000985-PA"/>
    <property type="gene ID" value="ISCW000985"/>
</dbReference>
<dbReference type="OrthoDB" id="347018at2759"/>
<evidence type="ECO:0007829" key="6">
    <source>
        <dbReference type="PeptideAtlas" id="B7P2W8"/>
    </source>
</evidence>
<dbReference type="AlphaFoldDB" id="B7P2W8"/>
<keyword evidence="5" id="KW-1185">Reference proteome</keyword>
<dbReference type="PaxDb" id="6945-B7P2W8"/>
<organism>
    <name type="scientific">Ixodes scapularis</name>
    <name type="common">Black-legged tick</name>
    <name type="synonym">Deer tick</name>
    <dbReference type="NCBI Taxonomy" id="6945"/>
    <lineage>
        <taxon>Eukaryota</taxon>
        <taxon>Metazoa</taxon>
        <taxon>Ecdysozoa</taxon>
        <taxon>Arthropoda</taxon>
        <taxon>Chelicerata</taxon>
        <taxon>Arachnida</taxon>
        <taxon>Acari</taxon>
        <taxon>Parasitiformes</taxon>
        <taxon>Ixodida</taxon>
        <taxon>Ixodoidea</taxon>
        <taxon>Ixodidae</taxon>
        <taxon>Ixodinae</taxon>
        <taxon>Ixodes</taxon>
    </lineage>
</organism>
<feature type="compositionally biased region" description="Gly residues" evidence="1">
    <location>
        <begin position="211"/>
        <end position="220"/>
    </location>
</feature>
<keyword evidence="6" id="KW-1267">Proteomics identification</keyword>
<dbReference type="InterPro" id="IPR006169">
    <property type="entry name" value="GTP1_OBG_dom"/>
</dbReference>
<evidence type="ECO:0000313" key="3">
    <source>
        <dbReference type="EMBL" id="EEC00940.1"/>
    </source>
</evidence>
<evidence type="ECO:0000259" key="2">
    <source>
        <dbReference type="PROSITE" id="PS51883"/>
    </source>
</evidence>
<dbReference type="STRING" id="6945.B7P2W8"/>
<evidence type="ECO:0000256" key="1">
    <source>
        <dbReference type="SAM" id="MobiDB-lite"/>
    </source>
</evidence>
<dbReference type="Proteomes" id="UP000001555">
    <property type="component" value="Unassembled WGS sequence"/>
</dbReference>
<dbReference type="EMBL" id="DS624854">
    <property type="protein sequence ID" value="EEC00940.1"/>
    <property type="molecule type" value="Genomic_DNA"/>
</dbReference>